<proteinExistence type="predicted"/>
<gene>
    <name evidence="1" type="ORF">IPO85_10980</name>
</gene>
<dbReference type="InterPro" id="IPR014867">
    <property type="entry name" value="Spore_coat_CotH_CotH2/3/7"/>
</dbReference>
<name>A0A9D7XDJ4_9BACT</name>
<evidence type="ECO:0000313" key="1">
    <source>
        <dbReference type="EMBL" id="MBK9718014.1"/>
    </source>
</evidence>
<dbReference type="NCBIfam" id="NF041940">
    <property type="entry name" value="choice_anch_X"/>
    <property type="match status" value="1"/>
</dbReference>
<protein>
    <submittedName>
        <fullName evidence="1">CotH kinase family protein</fullName>
    </submittedName>
</protein>
<evidence type="ECO:0000313" key="2">
    <source>
        <dbReference type="Proteomes" id="UP000808349"/>
    </source>
</evidence>
<sequence>MERRSRMSVLNIKAIVLMMPLHQKNPLHISLDKFQDQNYQDIKDIKLSNCYDDPSMIREVLSYQILKDYMECPQANFAKVYVNGTYMGLYSNVEDISKSFCADRFFSKKGNTFFKCSPVVKPGPNTKSNLKYISSDSTAYYNFYELKSNSGWSDLISLANTVSNNPTSASNELDLDRIIWMLAYNNLLVNLDSYSGAFCQNYYLYKDNTGLFNPIIWDLNLSFGGLPFAGSSNSSLGSLSKEQMQQLPIALHANDPYWPLINIIMKNATYKKMYVAHMKTIMEEVFQNDQYITLAQSLQLLIKNATEEDSNKFFSYQAFLNGLNEDQSVGNYVVPGIQNLINGRKTYLSSTAEFNYQQPIISTPRLIYSTSDSMCVITVNSEQSQSVFLGFRFNYATCSTLLPMYDDGLHGDGLANDHIYGLSIKSDPVNSQFYIYAENDNAGSFSPSRAAFKYYTINELNTTHTVKQTHSIVFNNPFSNKLSIHSKLDQPSDLIIYNEMGIKMFQSRFSDVISIDTQNWNPGIYFIKLDQEITKGILTR</sequence>
<dbReference type="PANTHER" id="PTHR40050:SF1">
    <property type="entry name" value="INNER SPORE COAT PROTEIN H"/>
    <property type="match status" value="1"/>
</dbReference>
<dbReference type="EMBL" id="JADKFW010000007">
    <property type="protein sequence ID" value="MBK9718014.1"/>
    <property type="molecule type" value="Genomic_DNA"/>
</dbReference>
<comment type="caution">
    <text evidence="1">The sequence shown here is derived from an EMBL/GenBank/DDBJ whole genome shotgun (WGS) entry which is preliminary data.</text>
</comment>
<dbReference type="GO" id="GO:0016301">
    <property type="term" value="F:kinase activity"/>
    <property type="evidence" value="ECO:0007669"/>
    <property type="project" value="UniProtKB-KW"/>
</dbReference>
<keyword evidence="1" id="KW-0808">Transferase</keyword>
<dbReference type="NCBIfam" id="TIGR04183">
    <property type="entry name" value="Por_Secre_tail"/>
    <property type="match status" value="1"/>
</dbReference>
<dbReference type="AlphaFoldDB" id="A0A9D7XDJ4"/>
<dbReference type="InterPro" id="IPR026444">
    <property type="entry name" value="Secre_tail"/>
</dbReference>
<organism evidence="1 2">
    <name type="scientific">Candidatus Defluviibacterium haderslevense</name>
    <dbReference type="NCBI Taxonomy" id="2981993"/>
    <lineage>
        <taxon>Bacteria</taxon>
        <taxon>Pseudomonadati</taxon>
        <taxon>Bacteroidota</taxon>
        <taxon>Saprospiria</taxon>
        <taxon>Saprospirales</taxon>
        <taxon>Saprospiraceae</taxon>
        <taxon>Candidatus Defluviibacterium</taxon>
    </lineage>
</organism>
<dbReference type="Proteomes" id="UP000808349">
    <property type="component" value="Unassembled WGS sequence"/>
</dbReference>
<keyword evidence="1" id="KW-0418">Kinase</keyword>
<accession>A0A9D7XDJ4</accession>
<dbReference type="PANTHER" id="PTHR40050">
    <property type="entry name" value="INNER SPORE COAT PROTEIN H"/>
    <property type="match status" value="1"/>
</dbReference>
<dbReference type="Pfam" id="PF08757">
    <property type="entry name" value="CotH"/>
    <property type="match status" value="1"/>
</dbReference>
<reference evidence="1 2" key="1">
    <citation type="submission" date="2020-10" db="EMBL/GenBank/DDBJ databases">
        <title>Connecting structure to function with the recovery of over 1000 high-quality activated sludge metagenome-assembled genomes encoding full-length rRNA genes using long-read sequencing.</title>
        <authorList>
            <person name="Singleton C.M."/>
            <person name="Petriglieri F."/>
            <person name="Kristensen J.M."/>
            <person name="Kirkegaard R.H."/>
            <person name="Michaelsen T.Y."/>
            <person name="Andersen M.H."/>
            <person name="Karst S.M."/>
            <person name="Dueholm M.S."/>
            <person name="Nielsen P.H."/>
            <person name="Albertsen M."/>
        </authorList>
    </citation>
    <scope>NUCLEOTIDE SEQUENCE [LARGE SCALE GENOMIC DNA]</scope>
    <source>
        <strain evidence="1">Ribe_18-Q3-R11-54_BAT3C.373</strain>
    </source>
</reference>